<feature type="domain" description="C2H2-type" evidence="3">
    <location>
        <begin position="123"/>
        <end position="149"/>
    </location>
</feature>
<dbReference type="InterPro" id="IPR013087">
    <property type="entry name" value="Znf_C2H2_type"/>
</dbReference>
<feature type="region of interest" description="Disordered" evidence="2">
    <location>
        <begin position="1"/>
        <end position="49"/>
    </location>
</feature>
<name>A0A314Y604_PRUYE</name>
<dbReference type="PROSITE" id="PS50157">
    <property type="entry name" value="ZINC_FINGER_C2H2_2"/>
    <property type="match status" value="1"/>
</dbReference>
<dbReference type="EMBL" id="PJQY01001817">
    <property type="protein sequence ID" value="PQP99373.1"/>
    <property type="molecule type" value="Genomic_DNA"/>
</dbReference>
<gene>
    <name evidence="4" type="ORF">Pyn_06624</name>
</gene>
<keyword evidence="1" id="KW-0863">Zinc-finger</keyword>
<comment type="caution">
    <text evidence="4">The sequence shown here is derived from an EMBL/GenBank/DDBJ whole genome shotgun (WGS) entry which is preliminary data.</text>
</comment>
<keyword evidence="1" id="KW-0479">Metal-binding</keyword>
<evidence type="ECO:0000313" key="4">
    <source>
        <dbReference type="EMBL" id="PQP99373.1"/>
    </source>
</evidence>
<sequence length="149" mass="15965">MMTLPVVTVDDIDEDDEQGEGSTEEGAGSTVEGSTRDEALTNSTKGSTEVVVEGSIEMVVEGSTKVVEGSIEELGASIDSTDDDGTRPTVWLTDDEDAKETPTPRKAMGYQLKPKTTQYGGKQPCELCINTFYSDAALQSHIKDKHSSK</sequence>
<feature type="compositionally biased region" description="Low complexity" evidence="2">
    <location>
        <begin position="24"/>
        <end position="33"/>
    </location>
</feature>
<keyword evidence="5" id="KW-1185">Reference proteome</keyword>
<proteinExistence type="predicted"/>
<organism evidence="4 5">
    <name type="scientific">Prunus yedoensis var. nudiflora</name>
    <dbReference type="NCBI Taxonomy" id="2094558"/>
    <lineage>
        <taxon>Eukaryota</taxon>
        <taxon>Viridiplantae</taxon>
        <taxon>Streptophyta</taxon>
        <taxon>Embryophyta</taxon>
        <taxon>Tracheophyta</taxon>
        <taxon>Spermatophyta</taxon>
        <taxon>Magnoliopsida</taxon>
        <taxon>eudicotyledons</taxon>
        <taxon>Gunneridae</taxon>
        <taxon>Pentapetalae</taxon>
        <taxon>rosids</taxon>
        <taxon>fabids</taxon>
        <taxon>Rosales</taxon>
        <taxon>Rosaceae</taxon>
        <taxon>Amygdaloideae</taxon>
        <taxon>Amygdaleae</taxon>
        <taxon>Prunus</taxon>
    </lineage>
</organism>
<evidence type="ECO:0000256" key="1">
    <source>
        <dbReference type="PROSITE-ProRule" id="PRU00042"/>
    </source>
</evidence>
<accession>A0A314Y604</accession>
<evidence type="ECO:0000313" key="5">
    <source>
        <dbReference type="Proteomes" id="UP000250321"/>
    </source>
</evidence>
<dbReference type="AlphaFoldDB" id="A0A314Y604"/>
<protein>
    <recommendedName>
        <fullName evidence="3">C2H2-type domain-containing protein</fullName>
    </recommendedName>
</protein>
<feature type="region of interest" description="Disordered" evidence="2">
    <location>
        <begin position="74"/>
        <end position="106"/>
    </location>
</feature>
<feature type="compositionally biased region" description="Acidic residues" evidence="2">
    <location>
        <begin position="10"/>
        <end position="23"/>
    </location>
</feature>
<dbReference type="PROSITE" id="PS00028">
    <property type="entry name" value="ZINC_FINGER_C2H2_1"/>
    <property type="match status" value="1"/>
</dbReference>
<dbReference type="GO" id="GO:0008270">
    <property type="term" value="F:zinc ion binding"/>
    <property type="evidence" value="ECO:0007669"/>
    <property type="project" value="UniProtKB-KW"/>
</dbReference>
<evidence type="ECO:0000256" key="2">
    <source>
        <dbReference type="SAM" id="MobiDB-lite"/>
    </source>
</evidence>
<evidence type="ECO:0000259" key="3">
    <source>
        <dbReference type="PROSITE" id="PS50157"/>
    </source>
</evidence>
<keyword evidence="1" id="KW-0862">Zinc</keyword>
<dbReference type="Proteomes" id="UP000250321">
    <property type="component" value="Unassembled WGS sequence"/>
</dbReference>
<reference evidence="4 5" key="1">
    <citation type="submission" date="2018-02" db="EMBL/GenBank/DDBJ databases">
        <title>Draft genome of wild Prunus yedoensis var. nudiflora.</title>
        <authorList>
            <person name="Baek S."/>
            <person name="Kim J.-H."/>
            <person name="Choi K."/>
            <person name="Kim G.-B."/>
            <person name="Cho A."/>
            <person name="Jang H."/>
            <person name="Shin C.-H."/>
            <person name="Yu H.-J."/>
            <person name="Mun J.-H."/>
        </authorList>
    </citation>
    <scope>NUCLEOTIDE SEQUENCE [LARGE SCALE GENOMIC DNA]</scope>
    <source>
        <strain evidence="5">cv. Jeju island</strain>
        <tissue evidence="4">Leaf</tissue>
    </source>
</reference>